<keyword evidence="1" id="KW-1133">Transmembrane helix</keyword>
<reference evidence="2 3" key="1">
    <citation type="submission" date="2015-11" db="EMBL/GenBank/DDBJ databases">
        <title>Draft genome sequences of new species of the genus Lactobacillus isolated from orchardgrass silage.</title>
        <authorList>
            <person name="Tohno M."/>
            <person name="Tanizawa Y."/>
            <person name="Arita M."/>
        </authorList>
    </citation>
    <scope>NUCLEOTIDE SEQUENCE [LARGE SCALE GENOMIC DNA]</scope>
    <source>
        <strain evidence="2 3">IWT30</strain>
    </source>
</reference>
<keyword evidence="3" id="KW-1185">Reference proteome</keyword>
<gene>
    <name evidence="2" type="ORF">IWT30_00200</name>
</gene>
<name>A0A1Z5I906_9LACO</name>
<proteinExistence type="predicted"/>
<dbReference type="EMBL" id="BCMF01000001">
    <property type="protein sequence ID" value="GAW98256.1"/>
    <property type="molecule type" value="Genomic_DNA"/>
</dbReference>
<protein>
    <recommendedName>
        <fullName evidence="4">DUF2975 domain-containing protein</fullName>
    </recommendedName>
</protein>
<comment type="caution">
    <text evidence="2">The sequence shown here is derived from an EMBL/GenBank/DDBJ whole genome shotgun (WGS) entry which is preliminary data.</text>
</comment>
<feature type="transmembrane region" description="Helical" evidence="1">
    <location>
        <begin position="42"/>
        <end position="71"/>
    </location>
</feature>
<evidence type="ECO:0008006" key="4">
    <source>
        <dbReference type="Google" id="ProtNLM"/>
    </source>
</evidence>
<feature type="transmembrane region" description="Helical" evidence="1">
    <location>
        <begin position="122"/>
        <end position="146"/>
    </location>
</feature>
<evidence type="ECO:0000313" key="2">
    <source>
        <dbReference type="EMBL" id="GAW98256.1"/>
    </source>
</evidence>
<dbReference type="Pfam" id="PF11188">
    <property type="entry name" value="DUF2975"/>
    <property type="match status" value="1"/>
</dbReference>
<dbReference type="RefSeq" id="WP_159459253.1">
    <property type="nucleotide sequence ID" value="NZ_BCMF01000001.1"/>
</dbReference>
<dbReference type="OrthoDB" id="1100174at2"/>
<evidence type="ECO:0000313" key="3">
    <source>
        <dbReference type="Proteomes" id="UP000198374"/>
    </source>
</evidence>
<evidence type="ECO:0000256" key="1">
    <source>
        <dbReference type="SAM" id="Phobius"/>
    </source>
</evidence>
<organism evidence="2 3">
    <name type="scientific">Secundilactobacillus mixtipabuli</name>
    <dbReference type="NCBI Taxonomy" id="1435342"/>
    <lineage>
        <taxon>Bacteria</taxon>
        <taxon>Bacillati</taxon>
        <taxon>Bacillota</taxon>
        <taxon>Bacilli</taxon>
        <taxon>Lactobacillales</taxon>
        <taxon>Lactobacillaceae</taxon>
        <taxon>Secundilactobacillus</taxon>
    </lineage>
</organism>
<keyword evidence="1" id="KW-0812">Transmembrane</keyword>
<keyword evidence="1" id="KW-0472">Membrane</keyword>
<dbReference type="AlphaFoldDB" id="A0A1Z5I906"/>
<accession>A0A1Z5I906</accession>
<dbReference type="Proteomes" id="UP000198374">
    <property type="component" value="Unassembled WGS sequence"/>
</dbReference>
<sequence>MRKWTWFLRLLIGGLALLAVAVGVFPFSIMLKEMFEQAPHHLAPVVVILGIGLYLAILGFLAAAVFVERLLGNIDRNQAFSLEAVTNLKRIEWSLAVVTVGFWLWLPFIYTITQLDDAPGILLIGMGLSAIPLTLTVFMAVLVCLWEAALRLKNENEQPI</sequence>
<dbReference type="InterPro" id="IPR021354">
    <property type="entry name" value="DUF2975"/>
</dbReference>
<feature type="transmembrane region" description="Helical" evidence="1">
    <location>
        <begin position="91"/>
        <end position="110"/>
    </location>
</feature>